<reference evidence="2 3" key="1">
    <citation type="submission" date="2019-02" db="EMBL/GenBank/DDBJ databases">
        <title>Genome sequencing of the rare red list fungi Dentipellis fragilis.</title>
        <authorList>
            <person name="Buettner E."/>
            <person name="Kellner H."/>
        </authorList>
    </citation>
    <scope>NUCLEOTIDE SEQUENCE [LARGE SCALE GENOMIC DNA]</scope>
    <source>
        <strain evidence="2 3">DSM 105465</strain>
    </source>
</reference>
<feature type="region of interest" description="Disordered" evidence="1">
    <location>
        <begin position="36"/>
        <end position="66"/>
    </location>
</feature>
<accession>A0A4Y9Z640</accession>
<keyword evidence="3" id="KW-1185">Reference proteome</keyword>
<proteinExistence type="predicted"/>
<name>A0A4Y9Z640_9AGAM</name>
<sequence>MNAWAPQEAGLREILQTIHESLDTENAAVQRNITHVSNPPSSAAATIRPSCSPAPPPAPAPAPRRN</sequence>
<feature type="compositionally biased region" description="Pro residues" evidence="1">
    <location>
        <begin position="52"/>
        <end position="66"/>
    </location>
</feature>
<dbReference type="EMBL" id="SEOQ01000124">
    <property type="protein sequence ID" value="TFY69944.1"/>
    <property type="molecule type" value="Genomic_DNA"/>
</dbReference>
<dbReference type="Proteomes" id="UP000298327">
    <property type="component" value="Unassembled WGS sequence"/>
</dbReference>
<comment type="caution">
    <text evidence="2">The sequence shown here is derived from an EMBL/GenBank/DDBJ whole genome shotgun (WGS) entry which is preliminary data.</text>
</comment>
<evidence type="ECO:0000256" key="1">
    <source>
        <dbReference type="SAM" id="MobiDB-lite"/>
    </source>
</evidence>
<evidence type="ECO:0000313" key="2">
    <source>
        <dbReference type="EMBL" id="TFY69944.1"/>
    </source>
</evidence>
<protein>
    <submittedName>
        <fullName evidence="2">Uncharacterized protein</fullName>
    </submittedName>
</protein>
<dbReference type="AlphaFoldDB" id="A0A4Y9Z640"/>
<evidence type="ECO:0000313" key="3">
    <source>
        <dbReference type="Proteomes" id="UP000298327"/>
    </source>
</evidence>
<gene>
    <name evidence="2" type="ORF">EVG20_g2948</name>
</gene>
<organism evidence="2 3">
    <name type="scientific">Dentipellis fragilis</name>
    <dbReference type="NCBI Taxonomy" id="205917"/>
    <lineage>
        <taxon>Eukaryota</taxon>
        <taxon>Fungi</taxon>
        <taxon>Dikarya</taxon>
        <taxon>Basidiomycota</taxon>
        <taxon>Agaricomycotina</taxon>
        <taxon>Agaricomycetes</taxon>
        <taxon>Russulales</taxon>
        <taxon>Hericiaceae</taxon>
        <taxon>Dentipellis</taxon>
    </lineage>
</organism>